<evidence type="ECO:0000313" key="2">
    <source>
        <dbReference type="Proteomes" id="UP000821837"/>
    </source>
</evidence>
<organism evidence="1 2">
    <name type="scientific">Rhipicephalus sanguineus</name>
    <name type="common">Brown dog tick</name>
    <name type="synonym">Ixodes sanguineus</name>
    <dbReference type="NCBI Taxonomy" id="34632"/>
    <lineage>
        <taxon>Eukaryota</taxon>
        <taxon>Metazoa</taxon>
        <taxon>Ecdysozoa</taxon>
        <taxon>Arthropoda</taxon>
        <taxon>Chelicerata</taxon>
        <taxon>Arachnida</taxon>
        <taxon>Acari</taxon>
        <taxon>Parasitiformes</taxon>
        <taxon>Ixodida</taxon>
        <taxon>Ixodoidea</taxon>
        <taxon>Ixodidae</taxon>
        <taxon>Rhipicephalinae</taxon>
        <taxon>Rhipicephalus</taxon>
        <taxon>Rhipicephalus</taxon>
    </lineage>
</organism>
<gene>
    <name evidence="1" type="ORF">HPB52_016485</name>
</gene>
<dbReference type="Proteomes" id="UP000821837">
    <property type="component" value="Unassembled WGS sequence"/>
</dbReference>
<name>A0A9D4SSZ7_RHISA</name>
<keyword evidence="2" id="KW-1185">Reference proteome</keyword>
<dbReference type="EMBL" id="JABSTV010001253">
    <property type="protein sequence ID" value="KAH7944138.1"/>
    <property type="molecule type" value="Genomic_DNA"/>
</dbReference>
<evidence type="ECO:0000313" key="1">
    <source>
        <dbReference type="EMBL" id="KAH7944138.1"/>
    </source>
</evidence>
<reference evidence="1" key="1">
    <citation type="journal article" date="2020" name="Cell">
        <title>Large-Scale Comparative Analyses of Tick Genomes Elucidate Their Genetic Diversity and Vector Capacities.</title>
        <authorList>
            <consortium name="Tick Genome and Microbiome Consortium (TIGMIC)"/>
            <person name="Jia N."/>
            <person name="Wang J."/>
            <person name="Shi W."/>
            <person name="Du L."/>
            <person name="Sun Y."/>
            <person name="Zhan W."/>
            <person name="Jiang J.F."/>
            <person name="Wang Q."/>
            <person name="Zhang B."/>
            <person name="Ji P."/>
            <person name="Bell-Sakyi L."/>
            <person name="Cui X.M."/>
            <person name="Yuan T.T."/>
            <person name="Jiang B.G."/>
            <person name="Yang W.F."/>
            <person name="Lam T.T."/>
            <person name="Chang Q.C."/>
            <person name="Ding S.J."/>
            <person name="Wang X.J."/>
            <person name="Zhu J.G."/>
            <person name="Ruan X.D."/>
            <person name="Zhao L."/>
            <person name="Wei J.T."/>
            <person name="Ye R.Z."/>
            <person name="Que T.C."/>
            <person name="Du C.H."/>
            <person name="Zhou Y.H."/>
            <person name="Cheng J.X."/>
            <person name="Dai P.F."/>
            <person name="Guo W.B."/>
            <person name="Han X.H."/>
            <person name="Huang E.J."/>
            <person name="Li L.F."/>
            <person name="Wei W."/>
            <person name="Gao Y.C."/>
            <person name="Liu J.Z."/>
            <person name="Shao H.Z."/>
            <person name="Wang X."/>
            <person name="Wang C.C."/>
            <person name="Yang T.C."/>
            <person name="Huo Q.B."/>
            <person name="Li W."/>
            <person name="Chen H.Y."/>
            <person name="Chen S.E."/>
            <person name="Zhou L.G."/>
            <person name="Ni X.B."/>
            <person name="Tian J.H."/>
            <person name="Sheng Y."/>
            <person name="Liu T."/>
            <person name="Pan Y.S."/>
            <person name="Xia L.Y."/>
            <person name="Li J."/>
            <person name="Zhao F."/>
            <person name="Cao W.C."/>
        </authorList>
    </citation>
    <scope>NUCLEOTIDE SEQUENCE</scope>
    <source>
        <strain evidence="1">Rsan-2018</strain>
    </source>
</reference>
<reference evidence="1" key="2">
    <citation type="submission" date="2021-09" db="EMBL/GenBank/DDBJ databases">
        <authorList>
            <person name="Jia N."/>
            <person name="Wang J."/>
            <person name="Shi W."/>
            <person name="Du L."/>
            <person name="Sun Y."/>
            <person name="Zhan W."/>
            <person name="Jiang J."/>
            <person name="Wang Q."/>
            <person name="Zhang B."/>
            <person name="Ji P."/>
            <person name="Sakyi L.B."/>
            <person name="Cui X."/>
            <person name="Yuan T."/>
            <person name="Jiang B."/>
            <person name="Yang W."/>
            <person name="Lam T.T.-Y."/>
            <person name="Chang Q."/>
            <person name="Ding S."/>
            <person name="Wang X."/>
            <person name="Zhu J."/>
            <person name="Ruan X."/>
            <person name="Zhao L."/>
            <person name="Wei J."/>
            <person name="Que T."/>
            <person name="Du C."/>
            <person name="Cheng J."/>
            <person name="Dai P."/>
            <person name="Han X."/>
            <person name="Huang E."/>
            <person name="Gao Y."/>
            <person name="Liu J."/>
            <person name="Shao H."/>
            <person name="Ye R."/>
            <person name="Li L."/>
            <person name="Wei W."/>
            <person name="Wang X."/>
            <person name="Wang C."/>
            <person name="Huo Q."/>
            <person name="Li W."/>
            <person name="Guo W."/>
            <person name="Chen H."/>
            <person name="Chen S."/>
            <person name="Zhou L."/>
            <person name="Zhou L."/>
            <person name="Ni X."/>
            <person name="Tian J."/>
            <person name="Zhou Y."/>
            <person name="Sheng Y."/>
            <person name="Liu T."/>
            <person name="Pan Y."/>
            <person name="Xia L."/>
            <person name="Li J."/>
            <person name="Zhao F."/>
            <person name="Cao W."/>
        </authorList>
    </citation>
    <scope>NUCLEOTIDE SEQUENCE</scope>
    <source>
        <strain evidence="1">Rsan-2018</strain>
        <tissue evidence="1">Larvae</tissue>
    </source>
</reference>
<dbReference type="VEuPathDB" id="VectorBase:RSAN_055166"/>
<protein>
    <submittedName>
        <fullName evidence="1">Uncharacterized protein</fullName>
    </submittedName>
</protein>
<accession>A0A9D4SSZ7</accession>
<proteinExistence type="predicted"/>
<dbReference type="AlphaFoldDB" id="A0A9D4SSZ7"/>
<sequence length="236" mass="23211">MTDAACHSGSAILTHSADGLDDVPRLAWTKGLRSLAVRAQRLDLVQRVQCQDRSLEAPLAWLTNCQPQGDWGSTNGLENGGWSYGPNEYLANVWGVPTSGYPDQWNFGNNNVGSGTTSGNFIGRNSGPGIGHGGVGNGISDVGSGNGGFGSATAGLANGNPGLASGVGDVGNSIGGIGSGGFGRESMGLAGGNTGFGSGDAGFISSGLGTGSAGFTSSNGVFGTGNITPGTARGLA</sequence>
<comment type="caution">
    <text evidence="1">The sequence shown here is derived from an EMBL/GenBank/DDBJ whole genome shotgun (WGS) entry which is preliminary data.</text>
</comment>